<dbReference type="InterPro" id="IPR051001">
    <property type="entry name" value="Calbindin_Ca-bind"/>
</dbReference>
<dbReference type="CDD" id="cd15902">
    <property type="entry name" value="EFh_HEF"/>
    <property type="match status" value="1"/>
</dbReference>
<dbReference type="InterPro" id="IPR002048">
    <property type="entry name" value="EF_hand_dom"/>
</dbReference>
<organism evidence="3 4">
    <name type="scientific">Holothuria leucospilota</name>
    <name type="common">Black long sea cucumber</name>
    <name type="synonym">Mertensiothuria leucospilota</name>
    <dbReference type="NCBI Taxonomy" id="206669"/>
    <lineage>
        <taxon>Eukaryota</taxon>
        <taxon>Metazoa</taxon>
        <taxon>Echinodermata</taxon>
        <taxon>Eleutherozoa</taxon>
        <taxon>Echinozoa</taxon>
        <taxon>Holothuroidea</taxon>
        <taxon>Aspidochirotacea</taxon>
        <taxon>Aspidochirotida</taxon>
        <taxon>Holothuriidae</taxon>
        <taxon>Holothuria</taxon>
    </lineage>
</organism>
<accession>A0A9Q1C9B0</accession>
<evidence type="ECO:0000313" key="3">
    <source>
        <dbReference type="EMBL" id="KAJ8041613.1"/>
    </source>
</evidence>
<dbReference type="SUPFAM" id="SSF47473">
    <property type="entry name" value="EF-hand"/>
    <property type="match status" value="2"/>
</dbReference>
<dbReference type="PROSITE" id="PS50222">
    <property type="entry name" value="EF_HAND_2"/>
    <property type="match status" value="5"/>
</dbReference>
<dbReference type="SMART" id="SM00054">
    <property type="entry name" value="EFh"/>
    <property type="match status" value="6"/>
</dbReference>
<dbReference type="AlphaFoldDB" id="A0A9Q1C9B0"/>
<dbReference type="GO" id="GO:0005634">
    <property type="term" value="C:nucleus"/>
    <property type="evidence" value="ECO:0007669"/>
    <property type="project" value="TreeGrafter"/>
</dbReference>
<gene>
    <name evidence="3" type="ORF">HOLleu_12483</name>
</gene>
<dbReference type="GO" id="GO:0045202">
    <property type="term" value="C:synapse"/>
    <property type="evidence" value="ECO:0007669"/>
    <property type="project" value="TreeGrafter"/>
</dbReference>
<keyword evidence="4" id="KW-1185">Reference proteome</keyword>
<feature type="domain" description="EF-hand" evidence="2">
    <location>
        <begin position="150"/>
        <end position="185"/>
    </location>
</feature>
<dbReference type="OrthoDB" id="428774at2759"/>
<dbReference type="InterPro" id="IPR011992">
    <property type="entry name" value="EF-hand-dom_pair"/>
</dbReference>
<keyword evidence="1" id="KW-0106">Calcium</keyword>
<dbReference type="Pfam" id="PF13499">
    <property type="entry name" value="EF-hand_7"/>
    <property type="match status" value="2"/>
</dbReference>
<dbReference type="GO" id="GO:0043005">
    <property type="term" value="C:neuron projection"/>
    <property type="evidence" value="ECO:0007669"/>
    <property type="project" value="TreeGrafter"/>
</dbReference>
<dbReference type="GO" id="GO:0005829">
    <property type="term" value="C:cytosol"/>
    <property type="evidence" value="ECO:0007669"/>
    <property type="project" value="TreeGrafter"/>
</dbReference>
<reference evidence="3" key="1">
    <citation type="submission" date="2021-10" db="EMBL/GenBank/DDBJ databases">
        <title>Tropical sea cucumber genome reveals ecological adaptation and Cuvierian tubules defense mechanism.</title>
        <authorList>
            <person name="Chen T."/>
        </authorList>
    </citation>
    <scope>NUCLEOTIDE SEQUENCE</scope>
    <source>
        <strain evidence="3">Nanhai2018</strain>
        <tissue evidence="3">Muscle</tissue>
    </source>
</reference>
<feature type="domain" description="EF-hand" evidence="2">
    <location>
        <begin position="239"/>
        <end position="273"/>
    </location>
</feature>
<name>A0A9Q1C9B0_HOLLE</name>
<dbReference type="PANTHER" id="PTHR19972:SF10">
    <property type="entry name" value="CALBINDIN-32"/>
    <property type="match status" value="1"/>
</dbReference>
<dbReference type="InterPro" id="IPR018247">
    <property type="entry name" value="EF_Hand_1_Ca_BS"/>
</dbReference>
<dbReference type="PROSITE" id="PS00018">
    <property type="entry name" value="EF_HAND_1"/>
    <property type="match status" value="6"/>
</dbReference>
<comment type="caution">
    <text evidence="3">The sequence shown here is derived from an EMBL/GenBank/DDBJ whole genome shotgun (WGS) entry which is preliminary data.</text>
</comment>
<dbReference type="Proteomes" id="UP001152320">
    <property type="component" value="Chromosome 5"/>
</dbReference>
<dbReference type="PANTHER" id="PTHR19972">
    <property type="entry name" value="CALBINDIN"/>
    <property type="match status" value="1"/>
</dbReference>
<protein>
    <submittedName>
        <fullName evidence="3">Calbindin-32</fullName>
    </submittedName>
</protein>
<evidence type="ECO:0000256" key="1">
    <source>
        <dbReference type="ARBA" id="ARBA00022837"/>
    </source>
</evidence>
<dbReference type="Gene3D" id="1.10.238.10">
    <property type="entry name" value="EF-hand"/>
    <property type="match status" value="3"/>
</dbReference>
<dbReference type="EMBL" id="JAIZAY010000005">
    <property type="protein sequence ID" value="KAJ8041613.1"/>
    <property type="molecule type" value="Genomic_DNA"/>
</dbReference>
<feature type="domain" description="EF-hand" evidence="2">
    <location>
        <begin position="194"/>
        <end position="229"/>
    </location>
</feature>
<dbReference type="Pfam" id="PF13202">
    <property type="entry name" value="EF-hand_5"/>
    <property type="match status" value="1"/>
</dbReference>
<dbReference type="GO" id="GO:0005509">
    <property type="term" value="F:calcium ion binding"/>
    <property type="evidence" value="ECO:0007669"/>
    <property type="project" value="InterPro"/>
</dbReference>
<evidence type="ECO:0000259" key="2">
    <source>
        <dbReference type="PROSITE" id="PS50222"/>
    </source>
</evidence>
<dbReference type="GO" id="GO:0051480">
    <property type="term" value="P:regulation of cytosolic calcium ion concentration"/>
    <property type="evidence" value="ECO:0007669"/>
    <property type="project" value="TreeGrafter"/>
</dbReference>
<evidence type="ECO:0000313" key="4">
    <source>
        <dbReference type="Proteomes" id="UP001152320"/>
    </source>
</evidence>
<sequence length="273" mass="31046">MADKSKLSFCGGMKVTADEFYNCWTKYDKDGNGFIDAGELNALLEDMVKASGLESSSNVLAEARAYYMGLLDENQDGKLDVNELAKLLVPEENFLLTFRLKEKLSSVDFMQIWRKYDTDKNGYIDKGELRNFLHDLLTRDSGEKVVSVQSLQEYQENILQIYDKNKDGRLEISELVGLLPVEENFLAKFEGIELSSEDFDEIFAHYDQDESGSIEGAELEGLMKDCIQRNSTSEPNYADLKEKAKTILELIDVNKDGKIQKDELKMLFKMGSN</sequence>
<feature type="domain" description="EF-hand" evidence="2">
    <location>
        <begin position="15"/>
        <end position="50"/>
    </location>
</feature>
<feature type="domain" description="EF-hand" evidence="2">
    <location>
        <begin position="104"/>
        <end position="139"/>
    </location>
</feature>
<proteinExistence type="predicted"/>